<gene>
    <name evidence="5" type="ORF">ACFFGY_01505</name>
</gene>
<dbReference type="PANTHER" id="PTHR43537">
    <property type="entry name" value="TRANSCRIPTIONAL REGULATOR, GNTR FAMILY"/>
    <property type="match status" value="1"/>
</dbReference>
<keyword evidence="6" id="KW-1185">Reference proteome</keyword>
<dbReference type="EMBL" id="JBHLUN010000001">
    <property type="protein sequence ID" value="MFC0406905.1"/>
    <property type="molecule type" value="Genomic_DNA"/>
</dbReference>
<protein>
    <submittedName>
        <fullName evidence="5">GntR family transcriptional regulator</fullName>
    </submittedName>
</protein>
<dbReference type="InterPro" id="IPR036388">
    <property type="entry name" value="WH-like_DNA-bd_sf"/>
</dbReference>
<dbReference type="PANTHER" id="PTHR43537:SF6">
    <property type="entry name" value="HTH-TYPE TRANSCRIPTIONAL REPRESSOR RSPR"/>
    <property type="match status" value="1"/>
</dbReference>
<organism evidence="5 6">
    <name type="scientific">Roseomonas elaeocarpi</name>
    <dbReference type="NCBI Taxonomy" id="907779"/>
    <lineage>
        <taxon>Bacteria</taxon>
        <taxon>Pseudomonadati</taxon>
        <taxon>Pseudomonadota</taxon>
        <taxon>Alphaproteobacteria</taxon>
        <taxon>Acetobacterales</taxon>
        <taxon>Roseomonadaceae</taxon>
        <taxon>Roseomonas</taxon>
    </lineage>
</organism>
<sequence>MSSFSPAGMEAAATQGTDAYSWRSIYTALRQEIVTLRLRPGERLSENELAARFGTSRAPVREALIRLVEDGLIDVRPQRGSFVNRISLKSMERARLVREALEIAIIRRAAEQGISEASRAKLEDAIKRQQAAADDPEAFTRLDDLFHSGFAAGVALEGVWSIIEREKVQFDRIRFLSLPLVTPVEVLIEQHHAILRAVVERQPAEAEAAVRRHMHEVLRIADGLAQKHPDLIVVDNDVDC</sequence>
<evidence type="ECO:0000256" key="2">
    <source>
        <dbReference type="ARBA" id="ARBA00023125"/>
    </source>
</evidence>
<evidence type="ECO:0000256" key="3">
    <source>
        <dbReference type="ARBA" id="ARBA00023163"/>
    </source>
</evidence>
<dbReference type="Gene3D" id="1.10.10.10">
    <property type="entry name" value="Winged helix-like DNA-binding domain superfamily/Winged helix DNA-binding domain"/>
    <property type="match status" value="1"/>
</dbReference>
<dbReference type="RefSeq" id="WP_377042594.1">
    <property type="nucleotide sequence ID" value="NZ_JBHLUN010000001.1"/>
</dbReference>
<dbReference type="InterPro" id="IPR011711">
    <property type="entry name" value="GntR_C"/>
</dbReference>
<reference evidence="5 6" key="1">
    <citation type="submission" date="2024-09" db="EMBL/GenBank/DDBJ databases">
        <authorList>
            <person name="Sun Q."/>
            <person name="Mori K."/>
        </authorList>
    </citation>
    <scope>NUCLEOTIDE SEQUENCE [LARGE SCALE GENOMIC DNA]</scope>
    <source>
        <strain evidence="5 6">TBRC 5777</strain>
    </source>
</reference>
<dbReference type="InterPro" id="IPR036390">
    <property type="entry name" value="WH_DNA-bd_sf"/>
</dbReference>
<dbReference type="Pfam" id="PF07729">
    <property type="entry name" value="FCD"/>
    <property type="match status" value="1"/>
</dbReference>
<dbReference type="PRINTS" id="PR00035">
    <property type="entry name" value="HTHGNTR"/>
</dbReference>
<dbReference type="SUPFAM" id="SSF48008">
    <property type="entry name" value="GntR ligand-binding domain-like"/>
    <property type="match status" value="1"/>
</dbReference>
<evidence type="ECO:0000313" key="6">
    <source>
        <dbReference type="Proteomes" id="UP001589865"/>
    </source>
</evidence>
<dbReference type="SMART" id="SM00895">
    <property type="entry name" value="FCD"/>
    <property type="match status" value="1"/>
</dbReference>
<dbReference type="SMART" id="SM00345">
    <property type="entry name" value="HTH_GNTR"/>
    <property type="match status" value="1"/>
</dbReference>
<dbReference type="CDD" id="cd07377">
    <property type="entry name" value="WHTH_GntR"/>
    <property type="match status" value="1"/>
</dbReference>
<dbReference type="Gene3D" id="1.20.120.530">
    <property type="entry name" value="GntR ligand-binding domain-like"/>
    <property type="match status" value="1"/>
</dbReference>
<dbReference type="Proteomes" id="UP001589865">
    <property type="component" value="Unassembled WGS sequence"/>
</dbReference>
<dbReference type="Pfam" id="PF00392">
    <property type="entry name" value="GntR"/>
    <property type="match status" value="1"/>
</dbReference>
<name>A0ABV6JMF2_9PROT</name>
<keyword evidence="2" id="KW-0238">DNA-binding</keyword>
<keyword evidence="3" id="KW-0804">Transcription</keyword>
<dbReference type="InterPro" id="IPR000524">
    <property type="entry name" value="Tscrpt_reg_HTH_GntR"/>
</dbReference>
<keyword evidence="1" id="KW-0805">Transcription regulation</keyword>
<evidence type="ECO:0000256" key="1">
    <source>
        <dbReference type="ARBA" id="ARBA00023015"/>
    </source>
</evidence>
<evidence type="ECO:0000313" key="5">
    <source>
        <dbReference type="EMBL" id="MFC0406905.1"/>
    </source>
</evidence>
<dbReference type="SUPFAM" id="SSF46785">
    <property type="entry name" value="Winged helix' DNA-binding domain"/>
    <property type="match status" value="1"/>
</dbReference>
<dbReference type="PROSITE" id="PS50949">
    <property type="entry name" value="HTH_GNTR"/>
    <property type="match status" value="1"/>
</dbReference>
<feature type="domain" description="HTH gntR-type" evidence="4">
    <location>
        <begin position="19"/>
        <end position="86"/>
    </location>
</feature>
<proteinExistence type="predicted"/>
<evidence type="ECO:0000259" key="4">
    <source>
        <dbReference type="PROSITE" id="PS50949"/>
    </source>
</evidence>
<dbReference type="InterPro" id="IPR008920">
    <property type="entry name" value="TF_FadR/GntR_C"/>
</dbReference>
<comment type="caution">
    <text evidence="5">The sequence shown here is derived from an EMBL/GenBank/DDBJ whole genome shotgun (WGS) entry which is preliminary data.</text>
</comment>
<accession>A0ABV6JMF2</accession>